<dbReference type="OrthoDB" id="8548152at2"/>
<dbReference type="InterPro" id="IPR013443">
    <property type="entry name" value="CRISPR-assoc_prot_Csx16"/>
</dbReference>
<dbReference type="RefSeq" id="WP_150098340.1">
    <property type="nucleotide sequence ID" value="NZ_VWPL01000029.1"/>
</dbReference>
<organism evidence="2 3">
    <name type="scientific">Blastochloris sulfoviridis</name>
    <dbReference type="NCBI Taxonomy" id="50712"/>
    <lineage>
        <taxon>Bacteria</taxon>
        <taxon>Pseudomonadati</taxon>
        <taxon>Pseudomonadota</taxon>
        <taxon>Alphaproteobacteria</taxon>
        <taxon>Hyphomicrobiales</taxon>
        <taxon>Blastochloridaceae</taxon>
        <taxon>Blastochloris</taxon>
    </lineage>
</organism>
<feature type="transmembrane region" description="Helical" evidence="1">
    <location>
        <begin position="191"/>
        <end position="210"/>
    </location>
</feature>
<dbReference type="NCBIfam" id="TIGR02620">
    <property type="entry name" value="cas_VVA1548"/>
    <property type="match status" value="1"/>
</dbReference>
<keyword evidence="1" id="KW-0812">Transmembrane</keyword>
<keyword evidence="1" id="KW-1133">Transmembrane helix</keyword>
<evidence type="ECO:0000313" key="2">
    <source>
        <dbReference type="EMBL" id="KAA5598204.1"/>
    </source>
</evidence>
<sequence length="437" mass="47942">MARTLIVTRHAPIVAWLSARGISGEMIASLDDTTLLSLKSGDRVIGPLPFRLAASLVEKGVVYEAIDLELDASGRGRELSVEEMDAAGARLVQYVVRRVDHIDLPDELTVDRQSIQKARHSKNRGAKFPTAALAILLLTIVVLSQSWLFQTLWDTFQPAILNSQPPDPGSPTLSFWGRLLAAARSDQGIRLLIQGGGAFVLLATVAWIVYRLRGRILYATFGIRPVDPRRVLITTVSFPPKDALLEEATRLPLEILGASRSQIERLKKRLEAGDARFGDSTRASLQSQILTVEKLRFGFPWQQPVRAARAHLPVLQHILVIVSKETAGAYDQFTGFLRGRLDAAGFQHVSIMRMRGDVDIEDHDQILASLKAAIELARSKWGVKEEDIVIDCTPGSKVFSIAAAIATINRAVTVAYVNNDGQVATYDGSIALMDIDT</sequence>
<dbReference type="AlphaFoldDB" id="A0A5M6HQQ6"/>
<evidence type="ECO:0000256" key="1">
    <source>
        <dbReference type="SAM" id="Phobius"/>
    </source>
</evidence>
<proteinExistence type="predicted"/>
<evidence type="ECO:0000313" key="3">
    <source>
        <dbReference type="Proteomes" id="UP000323886"/>
    </source>
</evidence>
<dbReference type="Pfam" id="PF09652">
    <property type="entry name" value="Cas_VVA1548"/>
    <property type="match status" value="1"/>
</dbReference>
<dbReference type="EMBL" id="VWPL01000029">
    <property type="protein sequence ID" value="KAA5598204.1"/>
    <property type="molecule type" value="Genomic_DNA"/>
</dbReference>
<keyword evidence="1" id="KW-0472">Membrane</keyword>
<accession>A0A5M6HQQ6</accession>
<keyword evidence="3" id="KW-1185">Reference proteome</keyword>
<reference evidence="2 3" key="1">
    <citation type="submission" date="2019-09" db="EMBL/GenBank/DDBJ databases">
        <title>Draft Whole-Genome sequence of Blastochloris sulfoviridis DSM 729.</title>
        <authorList>
            <person name="Meyer T.E."/>
            <person name="Kyndt J.A."/>
        </authorList>
    </citation>
    <scope>NUCLEOTIDE SEQUENCE [LARGE SCALE GENOMIC DNA]</scope>
    <source>
        <strain evidence="2 3">DSM 729</strain>
    </source>
</reference>
<comment type="caution">
    <text evidence="2">The sequence shown here is derived from an EMBL/GenBank/DDBJ whole genome shotgun (WGS) entry which is preliminary data.</text>
</comment>
<protein>
    <submittedName>
        <fullName evidence="2">CRISPR-associated protein Csx16</fullName>
    </submittedName>
</protein>
<dbReference type="Proteomes" id="UP000323886">
    <property type="component" value="Unassembled WGS sequence"/>
</dbReference>
<gene>
    <name evidence="2" type="primary">csx16</name>
    <name evidence="2" type="ORF">F1193_13530</name>
</gene>
<name>A0A5M6HQQ6_9HYPH</name>
<feature type="transmembrane region" description="Helical" evidence="1">
    <location>
        <begin position="128"/>
        <end position="148"/>
    </location>
</feature>